<evidence type="ECO:0000313" key="3">
    <source>
        <dbReference type="Proteomes" id="UP000604046"/>
    </source>
</evidence>
<accession>A0A812MR43</accession>
<dbReference type="Proteomes" id="UP000604046">
    <property type="component" value="Unassembled WGS sequence"/>
</dbReference>
<reference evidence="2" key="1">
    <citation type="submission" date="2021-02" db="EMBL/GenBank/DDBJ databases">
        <authorList>
            <person name="Dougan E. K."/>
            <person name="Rhodes N."/>
            <person name="Thang M."/>
            <person name="Chan C."/>
        </authorList>
    </citation>
    <scope>NUCLEOTIDE SEQUENCE</scope>
</reference>
<gene>
    <name evidence="2" type="ORF">SNAT2548_LOCUS14591</name>
</gene>
<evidence type="ECO:0000256" key="1">
    <source>
        <dbReference type="SAM" id="MobiDB-lite"/>
    </source>
</evidence>
<proteinExistence type="predicted"/>
<keyword evidence="3" id="KW-1185">Reference proteome</keyword>
<comment type="caution">
    <text evidence="2">The sequence shown here is derived from an EMBL/GenBank/DDBJ whole genome shotgun (WGS) entry which is preliminary data.</text>
</comment>
<name>A0A812MR43_9DINO</name>
<feature type="region of interest" description="Disordered" evidence="1">
    <location>
        <begin position="63"/>
        <end position="84"/>
    </location>
</feature>
<sequence>FFQSPQYGWRSVAAWYKLTNGVIPGCGQDLFDLSFEEQTRCILSFVNDRSVAYDHVGSCLSAPPSSTTAATTTTTTQGATTTSTTMPTTTTVAAAAWHQVFLQRWLL</sequence>
<feature type="non-terminal residue" evidence="2">
    <location>
        <position position="107"/>
    </location>
</feature>
<dbReference type="AlphaFoldDB" id="A0A812MR43"/>
<protein>
    <submittedName>
        <fullName evidence="2">Uncharacterized protein</fullName>
    </submittedName>
</protein>
<organism evidence="2 3">
    <name type="scientific">Symbiodinium natans</name>
    <dbReference type="NCBI Taxonomy" id="878477"/>
    <lineage>
        <taxon>Eukaryota</taxon>
        <taxon>Sar</taxon>
        <taxon>Alveolata</taxon>
        <taxon>Dinophyceae</taxon>
        <taxon>Suessiales</taxon>
        <taxon>Symbiodiniaceae</taxon>
        <taxon>Symbiodinium</taxon>
    </lineage>
</organism>
<dbReference type="EMBL" id="CAJNDS010001725">
    <property type="protein sequence ID" value="CAE7275019.1"/>
    <property type="molecule type" value="Genomic_DNA"/>
</dbReference>
<evidence type="ECO:0000313" key="2">
    <source>
        <dbReference type="EMBL" id="CAE7275019.1"/>
    </source>
</evidence>